<dbReference type="SUPFAM" id="SSF56672">
    <property type="entry name" value="DNA/RNA polymerases"/>
    <property type="match status" value="1"/>
</dbReference>
<keyword evidence="2" id="KW-1185">Reference proteome</keyword>
<proteinExistence type="predicted"/>
<dbReference type="PANTHER" id="PTHR37984">
    <property type="entry name" value="PROTEIN CBG26694"/>
    <property type="match status" value="1"/>
</dbReference>
<dbReference type="Proteomes" id="UP001374584">
    <property type="component" value="Unassembled WGS sequence"/>
</dbReference>
<dbReference type="FunFam" id="3.30.70.270:FF:000020">
    <property type="entry name" value="Transposon Tf2-6 polyprotein-like Protein"/>
    <property type="match status" value="1"/>
</dbReference>
<dbReference type="AlphaFoldDB" id="A0AAN9QRI3"/>
<name>A0AAN9QRI3_PHACN</name>
<evidence type="ECO:0000313" key="2">
    <source>
        <dbReference type="Proteomes" id="UP001374584"/>
    </source>
</evidence>
<evidence type="ECO:0008006" key="3">
    <source>
        <dbReference type="Google" id="ProtNLM"/>
    </source>
</evidence>
<dbReference type="PANTHER" id="PTHR37984:SF5">
    <property type="entry name" value="PROTEIN NYNRIN-LIKE"/>
    <property type="match status" value="1"/>
</dbReference>
<reference evidence="1 2" key="1">
    <citation type="submission" date="2024-01" db="EMBL/GenBank/DDBJ databases">
        <title>The genomes of 5 underutilized Papilionoideae crops provide insights into root nodulation and disease resistanc.</title>
        <authorList>
            <person name="Jiang F."/>
        </authorList>
    </citation>
    <scope>NUCLEOTIDE SEQUENCE [LARGE SCALE GENOMIC DNA]</scope>
    <source>
        <strain evidence="1">JINMINGXINNONG_FW02</strain>
        <tissue evidence="1">Leaves</tissue>
    </source>
</reference>
<dbReference type="InterPro" id="IPR050951">
    <property type="entry name" value="Retrovirus_Pol_polyprotein"/>
</dbReference>
<dbReference type="InterPro" id="IPR043128">
    <property type="entry name" value="Rev_trsase/Diguanyl_cyclase"/>
</dbReference>
<dbReference type="EMBL" id="JAYMYR010000008">
    <property type="protein sequence ID" value="KAK7347615.1"/>
    <property type="molecule type" value="Genomic_DNA"/>
</dbReference>
<dbReference type="Gene3D" id="3.30.70.270">
    <property type="match status" value="2"/>
</dbReference>
<organism evidence="1 2">
    <name type="scientific">Phaseolus coccineus</name>
    <name type="common">Scarlet runner bean</name>
    <name type="synonym">Phaseolus multiflorus</name>
    <dbReference type="NCBI Taxonomy" id="3886"/>
    <lineage>
        <taxon>Eukaryota</taxon>
        <taxon>Viridiplantae</taxon>
        <taxon>Streptophyta</taxon>
        <taxon>Embryophyta</taxon>
        <taxon>Tracheophyta</taxon>
        <taxon>Spermatophyta</taxon>
        <taxon>Magnoliopsida</taxon>
        <taxon>eudicotyledons</taxon>
        <taxon>Gunneridae</taxon>
        <taxon>Pentapetalae</taxon>
        <taxon>rosids</taxon>
        <taxon>fabids</taxon>
        <taxon>Fabales</taxon>
        <taxon>Fabaceae</taxon>
        <taxon>Papilionoideae</taxon>
        <taxon>50 kb inversion clade</taxon>
        <taxon>NPAAA clade</taxon>
        <taxon>indigoferoid/millettioid clade</taxon>
        <taxon>Phaseoleae</taxon>
        <taxon>Phaseolus</taxon>
    </lineage>
</organism>
<gene>
    <name evidence="1" type="ORF">VNO80_22151</name>
</gene>
<comment type="caution">
    <text evidence="1">The sequence shown here is derived from an EMBL/GenBank/DDBJ whole genome shotgun (WGS) entry which is preliminary data.</text>
</comment>
<evidence type="ECO:0000313" key="1">
    <source>
        <dbReference type="EMBL" id="KAK7347615.1"/>
    </source>
</evidence>
<sequence>MGDFSLYGSPFDDFLANLVKLLDKCIENDLVLSYEKCHFMVSQGTVLGHIISEKGIQVDHAKLNIISQLPYPSSVRNVRSFLGHAGFYRRFIKNFSKIALPLSNLLQKDVSFDFGEGCKEEFDALY</sequence>
<protein>
    <recommendedName>
        <fullName evidence="3">Retrovirus-related Pol polyprotein from transposon opus</fullName>
    </recommendedName>
</protein>
<accession>A0AAN9QRI3</accession>
<dbReference type="InterPro" id="IPR043502">
    <property type="entry name" value="DNA/RNA_pol_sf"/>
</dbReference>